<keyword evidence="1" id="KW-1015">Disulfide bond</keyword>
<name>A0AAW0MW01_9GOBI</name>
<evidence type="ECO:0000313" key="4">
    <source>
        <dbReference type="Proteomes" id="UP001460270"/>
    </source>
</evidence>
<sequence length="195" mass="21514">MVNHCQYIFSSHRCHIELTQQPNHPGTRVETHCTTFYSTSCVPCDNGTYMDELSEWTECLQCRFCNTDCGLREKAPCSSISNTVCEPEEGHYCLRNWLKDGSCGAARKHRSCLPGQYIKLPGTSSSDTECEDCPEGYFSPAGFTCIAWTVCPEAHLEVRPGTKQEDVVCGGGATSRSHFILSIPFVGVAFILVPG</sequence>
<dbReference type="Gene3D" id="2.10.50.10">
    <property type="entry name" value="Tumor Necrosis Factor Receptor, subunit A, domain 2"/>
    <property type="match status" value="3"/>
</dbReference>
<dbReference type="GO" id="GO:0009897">
    <property type="term" value="C:external side of plasma membrane"/>
    <property type="evidence" value="ECO:0007669"/>
    <property type="project" value="TreeGrafter"/>
</dbReference>
<proteinExistence type="predicted"/>
<dbReference type="GO" id="GO:0050830">
    <property type="term" value="P:defense response to Gram-positive bacterium"/>
    <property type="evidence" value="ECO:0007669"/>
    <property type="project" value="TreeGrafter"/>
</dbReference>
<evidence type="ECO:0000256" key="1">
    <source>
        <dbReference type="PROSITE-ProRule" id="PRU00206"/>
    </source>
</evidence>
<dbReference type="InterPro" id="IPR001368">
    <property type="entry name" value="TNFR/NGFR_Cys_rich_reg"/>
</dbReference>
<dbReference type="EMBL" id="JBBPFD010000020">
    <property type="protein sequence ID" value="KAK7883935.1"/>
    <property type="molecule type" value="Genomic_DNA"/>
</dbReference>
<comment type="caution">
    <text evidence="1">Lacks conserved residue(s) required for the propagation of feature annotation.</text>
</comment>
<reference evidence="4" key="1">
    <citation type="submission" date="2024-04" db="EMBL/GenBank/DDBJ databases">
        <title>Salinicola lusitanus LLJ914,a marine bacterium isolated from the Okinawa Trough.</title>
        <authorList>
            <person name="Li J."/>
        </authorList>
    </citation>
    <scope>NUCLEOTIDE SEQUENCE [LARGE SCALE GENOMIC DNA]</scope>
</reference>
<dbReference type="GO" id="GO:0046642">
    <property type="term" value="P:negative regulation of alpha-beta T cell proliferation"/>
    <property type="evidence" value="ECO:0007669"/>
    <property type="project" value="TreeGrafter"/>
</dbReference>
<comment type="caution">
    <text evidence="3">The sequence shown here is derived from an EMBL/GenBank/DDBJ whole genome shotgun (WGS) entry which is preliminary data.</text>
</comment>
<dbReference type="AlphaFoldDB" id="A0AAW0MW01"/>
<dbReference type="PANTHER" id="PTHR46838:SF1">
    <property type="entry name" value="TUMOR NECROSIS FACTOR RECEPTOR SUPERFAMILY MEMBER 14"/>
    <property type="match status" value="1"/>
</dbReference>
<gene>
    <name evidence="3" type="ORF">WMY93_027058</name>
</gene>
<evidence type="ECO:0000259" key="2">
    <source>
        <dbReference type="PROSITE" id="PS50050"/>
    </source>
</evidence>
<feature type="domain" description="TNFR-Cys" evidence="2">
    <location>
        <begin position="43"/>
        <end position="85"/>
    </location>
</feature>
<dbReference type="GO" id="GO:0002720">
    <property type="term" value="P:positive regulation of cytokine production involved in immune response"/>
    <property type="evidence" value="ECO:0007669"/>
    <property type="project" value="TreeGrafter"/>
</dbReference>
<accession>A0AAW0MW01</accession>
<organism evidence="3 4">
    <name type="scientific">Mugilogobius chulae</name>
    <name type="common">yellowstripe goby</name>
    <dbReference type="NCBI Taxonomy" id="88201"/>
    <lineage>
        <taxon>Eukaryota</taxon>
        <taxon>Metazoa</taxon>
        <taxon>Chordata</taxon>
        <taxon>Craniata</taxon>
        <taxon>Vertebrata</taxon>
        <taxon>Euteleostomi</taxon>
        <taxon>Actinopterygii</taxon>
        <taxon>Neopterygii</taxon>
        <taxon>Teleostei</taxon>
        <taxon>Neoteleostei</taxon>
        <taxon>Acanthomorphata</taxon>
        <taxon>Gobiaria</taxon>
        <taxon>Gobiiformes</taxon>
        <taxon>Gobioidei</taxon>
        <taxon>Gobiidae</taxon>
        <taxon>Gobionellinae</taxon>
        <taxon>Mugilogobius</taxon>
    </lineage>
</organism>
<dbReference type="GO" id="GO:0050829">
    <property type="term" value="P:defense response to Gram-negative bacterium"/>
    <property type="evidence" value="ECO:0007669"/>
    <property type="project" value="TreeGrafter"/>
</dbReference>
<keyword evidence="4" id="KW-1185">Reference proteome</keyword>
<dbReference type="GO" id="GO:2000406">
    <property type="term" value="P:positive regulation of T cell migration"/>
    <property type="evidence" value="ECO:0007669"/>
    <property type="project" value="TreeGrafter"/>
</dbReference>
<dbReference type="Pfam" id="PF00020">
    <property type="entry name" value="TNFR_c6"/>
    <property type="match status" value="3"/>
</dbReference>
<evidence type="ECO:0000313" key="3">
    <source>
        <dbReference type="EMBL" id="KAK7883935.1"/>
    </source>
</evidence>
<dbReference type="PANTHER" id="PTHR46838">
    <property type="entry name" value="TUMOR NECROSIS FACTOR RECEPTOR SUPERFAMILY MEMBER 14"/>
    <property type="match status" value="1"/>
</dbReference>
<dbReference type="SMART" id="SM00208">
    <property type="entry name" value="TNFR"/>
    <property type="match status" value="3"/>
</dbReference>
<protein>
    <recommendedName>
        <fullName evidence="2">TNFR-Cys domain-containing protein</fullName>
    </recommendedName>
</protein>
<dbReference type="PROSITE" id="PS00652">
    <property type="entry name" value="TNFR_NGFR_1"/>
    <property type="match status" value="1"/>
</dbReference>
<feature type="disulfide bond" evidence="1">
    <location>
        <begin position="44"/>
        <end position="59"/>
    </location>
</feature>
<dbReference type="Proteomes" id="UP001460270">
    <property type="component" value="Unassembled WGS sequence"/>
</dbReference>
<feature type="repeat" description="TNFR-Cys" evidence="1">
    <location>
        <begin position="43"/>
        <end position="85"/>
    </location>
</feature>
<dbReference type="PROSITE" id="PS50050">
    <property type="entry name" value="TNFR_NGFR_2"/>
    <property type="match status" value="1"/>
</dbReference>
<dbReference type="SUPFAM" id="SSF57586">
    <property type="entry name" value="TNF receptor-like"/>
    <property type="match status" value="3"/>
</dbReference>